<feature type="transmembrane region" description="Helical" evidence="6">
    <location>
        <begin position="6"/>
        <end position="25"/>
    </location>
</feature>
<feature type="transmembrane region" description="Helical" evidence="6">
    <location>
        <begin position="66"/>
        <end position="82"/>
    </location>
</feature>
<dbReference type="PATRIC" id="fig|742823.3.peg.1595"/>
<keyword evidence="8" id="KW-1185">Reference proteome</keyword>
<dbReference type="RefSeq" id="WP_005435861.1">
    <property type="nucleotide sequence ID" value="NZ_JH815517.1"/>
</dbReference>
<dbReference type="HOGENOM" id="CLU_015114_0_5_4"/>
<accession>K1JT67</accession>
<dbReference type="PANTHER" id="PTHR16950:SF16">
    <property type="entry name" value="ZINC TRANSPORTER ZIP13"/>
    <property type="match status" value="1"/>
</dbReference>
<gene>
    <name evidence="7" type="ORF">HMPREF9465_01602</name>
</gene>
<dbReference type="EMBL" id="ADMG01000035">
    <property type="protein sequence ID" value="EKB30912.1"/>
    <property type="molecule type" value="Genomic_DNA"/>
</dbReference>
<protein>
    <recommendedName>
        <fullName evidence="9">Zinc/iron permease</fullName>
    </recommendedName>
</protein>
<keyword evidence="3 6" id="KW-1133">Transmembrane helix</keyword>
<feature type="transmembrane region" description="Helical" evidence="6">
    <location>
        <begin position="165"/>
        <end position="187"/>
    </location>
</feature>
<evidence type="ECO:0008006" key="9">
    <source>
        <dbReference type="Google" id="ProtNLM"/>
    </source>
</evidence>
<feature type="transmembrane region" description="Helical" evidence="6">
    <location>
        <begin position="227"/>
        <end position="247"/>
    </location>
</feature>
<evidence type="ECO:0000256" key="2">
    <source>
        <dbReference type="ARBA" id="ARBA00022692"/>
    </source>
</evidence>
<dbReference type="STRING" id="742823.HMPREF9465_01602"/>
<evidence type="ECO:0000313" key="8">
    <source>
        <dbReference type="Proteomes" id="UP000005835"/>
    </source>
</evidence>
<dbReference type="Proteomes" id="UP000005835">
    <property type="component" value="Unassembled WGS sequence"/>
</dbReference>
<comment type="caution">
    <text evidence="7">The sequence shown here is derived from an EMBL/GenBank/DDBJ whole genome shotgun (WGS) entry which is preliminary data.</text>
</comment>
<name>K1JT67_9BURK</name>
<feature type="transmembrane region" description="Helical" evidence="6">
    <location>
        <begin position="37"/>
        <end position="54"/>
    </location>
</feature>
<feature type="compositionally biased region" description="Basic and acidic residues" evidence="5">
    <location>
        <begin position="251"/>
        <end position="261"/>
    </location>
</feature>
<sequence>MDTLLHILAAGVLTRVLSISVAALLSCRWLAGLSEQLLAVACGLLAAVALTHLIPEAFEMPGVEAHDLGLVMLGTVLLFLFLERIFTHHGHEGCGEAHPGRAVATAVMTGAGLHNFVDGVLIASTFLMDERAGWLVALAVCCHEIPQSTGYMVILKNCGLDARRAVLWCVAAALPTLAGGVAGWAAVSFSREALPFALAASAASFLFITLHALLPEVFRDCRTRRDGLRQLVLFIAGVLLSTVILGIGHDHGHEGHEHEKPGVQLQADPHGH</sequence>
<evidence type="ECO:0000313" key="7">
    <source>
        <dbReference type="EMBL" id="EKB30912.1"/>
    </source>
</evidence>
<dbReference type="PANTHER" id="PTHR16950">
    <property type="entry name" value="ZINC TRANSPORTER SLC39A7 HISTIDINE-RICH MEMBRANE PROTEIN KE4"/>
    <property type="match status" value="1"/>
</dbReference>
<reference evidence="7 8" key="1">
    <citation type="submission" date="2012-05" db="EMBL/GenBank/DDBJ databases">
        <title>The Genome Sequence of Sutterella wadsworthensis 2_1_59BFAA.</title>
        <authorList>
            <consortium name="The Broad Institute Genome Sequencing Platform"/>
            <person name="Earl A."/>
            <person name="Ward D."/>
            <person name="Feldgarden M."/>
            <person name="Gevers D."/>
            <person name="Daigneault M."/>
            <person name="Strauss J."/>
            <person name="Allen-Vercoe E."/>
            <person name="Walker B."/>
            <person name="Young S.K."/>
            <person name="Zeng Q."/>
            <person name="Gargeya S."/>
            <person name="Fitzgerald M."/>
            <person name="Haas B."/>
            <person name="Abouelleil A."/>
            <person name="Alvarado L."/>
            <person name="Arachchi H.M."/>
            <person name="Berlin A.M."/>
            <person name="Chapman S.B."/>
            <person name="Goldberg J."/>
            <person name="Griggs A."/>
            <person name="Gujja S."/>
            <person name="Hansen M."/>
            <person name="Howarth C."/>
            <person name="Imamovic A."/>
            <person name="Larimer J."/>
            <person name="McCowen C."/>
            <person name="Montmayeur A."/>
            <person name="Murphy C."/>
            <person name="Neiman D."/>
            <person name="Pearson M."/>
            <person name="Priest M."/>
            <person name="Roberts A."/>
            <person name="Saif S."/>
            <person name="Shea T."/>
            <person name="Sisk P."/>
            <person name="Sykes S."/>
            <person name="Wortman J."/>
            <person name="Nusbaum C."/>
            <person name="Birren B."/>
        </authorList>
    </citation>
    <scope>NUCLEOTIDE SEQUENCE [LARGE SCALE GENOMIC DNA]</scope>
    <source>
        <strain evidence="7 8">2_1_59BFAA</strain>
    </source>
</reference>
<dbReference type="Pfam" id="PF02535">
    <property type="entry name" value="Zip"/>
    <property type="match status" value="1"/>
</dbReference>
<dbReference type="GO" id="GO:0016020">
    <property type="term" value="C:membrane"/>
    <property type="evidence" value="ECO:0007669"/>
    <property type="project" value="UniProtKB-SubCell"/>
</dbReference>
<evidence type="ECO:0000256" key="5">
    <source>
        <dbReference type="SAM" id="MobiDB-lite"/>
    </source>
</evidence>
<evidence type="ECO:0000256" key="3">
    <source>
        <dbReference type="ARBA" id="ARBA00022989"/>
    </source>
</evidence>
<dbReference type="InterPro" id="IPR003689">
    <property type="entry name" value="ZIP"/>
</dbReference>
<feature type="transmembrane region" description="Helical" evidence="6">
    <location>
        <begin position="193"/>
        <end position="215"/>
    </location>
</feature>
<evidence type="ECO:0000256" key="6">
    <source>
        <dbReference type="SAM" id="Phobius"/>
    </source>
</evidence>
<proteinExistence type="predicted"/>
<keyword evidence="2 6" id="KW-0812">Transmembrane</keyword>
<evidence type="ECO:0000256" key="1">
    <source>
        <dbReference type="ARBA" id="ARBA00004141"/>
    </source>
</evidence>
<comment type="subcellular location">
    <subcellularLocation>
        <location evidence="1">Membrane</location>
        <topology evidence="1">Multi-pass membrane protein</topology>
    </subcellularLocation>
</comment>
<evidence type="ECO:0000256" key="4">
    <source>
        <dbReference type="ARBA" id="ARBA00023136"/>
    </source>
</evidence>
<dbReference type="eggNOG" id="COG0428">
    <property type="taxonomic scope" value="Bacteria"/>
</dbReference>
<feature type="region of interest" description="Disordered" evidence="5">
    <location>
        <begin position="251"/>
        <end position="272"/>
    </location>
</feature>
<dbReference type="OrthoDB" id="9806593at2"/>
<dbReference type="AlphaFoldDB" id="K1JT67"/>
<organism evidence="7 8">
    <name type="scientific">Sutterella wadsworthensis 2_1_59BFAA</name>
    <dbReference type="NCBI Taxonomy" id="742823"/>
    <lineage>
        <taxon>Bacteria</taxon>
        <taxon>Pseudomonadati</taxon>
        <taxon>Pseudomonadota</taxon>
        <taxon>Betaproteobacteria</taxon>
        <taxon>Burkholderiales</taxon>
        <taxon>Sutterellaceae</taxon>
        <taxon>Sutterella</taxon>
    </lineage>
</organism>
<keyword evidence="4 6" id="KW-0472">Membrane</keyword>
<dbReference type="GO" id="GO:0046873">
    <property type="term" value="F:metal ion transmembrane transporter activity"/>
    <property type="evidence" value="ECO:0007669"/>
    <property type="project" value="InterPro"/>
</dbReference>